<dbReference type="GO" id="GO:0005829">
    <property type="term" value="C:cytosol"/>
    <property type="evidence" value="ECO:0007669"/>
    <property type="project" value="TreeGrafter"/>
</dbReference>
<dbReference type="InterPro" id="IPR036409">
    <property type="entry name" value="Aldolase_II/adducin_N_sf"/>
</dbReference>
<dbReference type="PANTHER" id="PTHR22789:SF16">
    <property type="entry name" value="RHAMNULOSE-1-PHOSPHATE ALDOLASE"/>
    <property type="match status" value="1"/>
</dbReference>
<evidence type="ECO:0000313" key="3">
    <source>
        <dbReference type="EMBL" id="QCP35584.1"/>
    </source>
</evidence>
<keyword evidence="4" id="KW-1185">Reference proteome</keyword>
<dbReference type="Pfam" id="PF00596">
    <property type="entry name" value="Aldolase_II"/>
    <property type="match status" value="1"/>
</dbReference>
<evidence type="ECO:0000313" key="4">
    <source>
        <dbReference type="Proteomes" id="UP000298653"/>
    </source>
</evidence>
<keyword evidence="1" id="KW-0479">Metal-binding</keyword>
<dbReference type="SMART" id="SM01007">
    <property type="entry name" value="Aldolase_II"/>
    <property type="match status" value="1"/>
</dbReference>
<keyword evidence="3" id="KW-0456">Lyase</keyword>
<dbReference type="Gene3D" id="3.40.225.10">
    <property type="entry name" value="Class II aldolase/adducin N-terminal domain"/>
    <property type="match status" value="1"/>
</dbReference>
<reference evidence="3 4" key="1">
    <citation type="submission" date="2019-05" db="EMBL/GenBank/DDBJ databases">
        <title>Complete genome sequencing of Anaerostipes rhamnosivorans.</title>
        <authorList>
            <person name="Bui T.P.N."/>
            <person name="de Vos W.M."/>
        </authorList>
    </citation>
    <scope>NUCLEOTIDE SEQUENCE [LARGE SCALE GENOMIC DNA]</scope>
    <source>
        <strain evidence="3 4">1y2</strain>
    </source>
</reference>
<dbReference type="InterPro" id="IPR001303">
    <property type="entry name" value="Aldolase_II/adducin_N"/>
</dbReference>
<gene>
    <name evidence="3" type="ORF">AR1Y2_2130</name>
</gene>
<dbReference type="GO" id="GO:0046872">
    <property type="term" value="F:metal ion binding"/>
    <property type="evidence" value="ECO:0007669"/>
    <property type="project" value="UniProtKB-KW"/>
</dbReference>
<proteinExistence type="predicted"/>
<dbReference type="OrthoDB" id="9784634at2"/>
<dbReference type="KEGG" id="arf:AR1Y2_2130"/>
<dbReference type="RefSeq" id="WP_137328931.1">
    <property type="nucleotide sequence ID" value="NZ_CP040058.1"/>
</dbReference>
<name>A0A4P8II54_9FIRM</name>
<feature type="domain" description="Class II aldolase/adducin N-terminal" evidence="2">
    <location>
        <begin position="10"/>
        <end position="238"/>
    </location>
</feature>
<dbReference type="AlphaFoldDB" id="A0A4P8II54"/>
<sequence length="276" mass="31050">MNVLGAEFIKGFIRMCTDGFAQGWHERNGGNATYRMKPEEVAKIREAFSLEREFTPIGTEVPGLAGEYFLVTGSGKYFRNVELKPETNIAVIEIDSRGENYRIVWGLEGGGVPTSELPSHLMNHEVKKEATGGAHRVIYHSHTPNVIALTFILPIDDKVFTRELWEMMTECPVIFPDGIGTVGWMVPGGREIAVESSRLMNKYNAIIWAHHGIFCSGEDFDNTFGLMHTVEKAAEILIKVLSVRPDKLKTITPQNFRDLGEAFQVNLPEEFLYDKK</sequence>
<organism evidence="3 4">
    <name type="scientific">Anaerostipes rhamnosivorans</name>
    <dbReference type="NCBI Taxonomy" id="1229621"/>
    <lineage>
        <taxon>Bacteria</taxon>
        <taxon>Bacillati</taxon>
        <taxon>Bacillota</taxon>
        <taxon>Clostridia</taxon>
        <taxon>Lachnospirales</taxon>
        <taxon>Lachnospiraceae</taxon>
        <taxon>Anaerostipes</taxon>
    </lineage>
</organism>
<protein>
    <submittedName>
        <fullName evidence="3">Rhamnulose-1-phosphate aldolase</fullName>
        <ecNumber evidence="3">4.1.2.19</ecNumber>
    </submittedName>
</protein>
<evidence type="ECO:0000259" key="2">
    <source>
        <dbReference type="SMART" id="SM01007"/>
    </source>
</evidence>
<evidence type="ECO:0000256" key="1">
    <source>
        <dbReference type="ARBA" id="ARBA00022723"/>
    </source>
</evidence>
<dbReference type="Proteomes" id="UP000298653">
    <property type="component" value="Chromosome"/>
</dbReference>
<dbReference type="EMBL" id="CP040058">
    <property type="protein sequence ID" value="QCP35584.1"/>
    <property type="molecule type" value="Genomic_DNA"/>
</dbReference>
<dbReference type="InterPro" id="IPR050197">
    <property type="entry name" value="Aldolase_class_II_sugar_metab"/>
</dbReference>
<dbReference type="SUPFAM" id="SSF53639">
    <property type="entry name" value="AraD/HMP-PK domain-like"/>
    <property type="match status" value="1"/>
</dbReference>
<accession>A0A4P8II54</accession>
<dbReference type="NCBIfam" id="NF002963">
    <property type="entry name" value="PRK03634.1"/>
    <property type="match status" value="1"/>
</dbReference>
<dbReference type="GO" id="GO:0019323">
    <property type="term" value="P:pentose catabolic process"/>
    <property type="evidence" value="ECO:0007669"/>
    <property type="project" value="TreeGrafter"/>
</dbReference>
<dbReference type="EC" id="4.1.2.19" evidence="3"/>
<dbReference type="GO" id="GO:0008994">
    <property type="term" value="F:rhamnulose-1-phosphate aldolase activity"/>
    <property type="evidence" value="ECO:0007669"/>
    <property type="project" value="UniProtKB-EC"/>
</dbReference>
<dbReference type="PANTHER" id="PTHR22789">
    <property type="entry name" value="FUCULOSE PHOSPHATE ALDOLASE"/>
    <property type="match status" value="1"/>
</dbReference>